<reference evidence="1 2" key="1">
    <citation type="submission" date="2020-06" db="EMBL/GenBank/DDBJ databases">
        <authorList>
            <person name="Li R."/>
            <person name="Bekaert M."/>
        </authorList>
    </citation>
    <scope>NUCLEOTIDE SEQUENCE [LARGE SCALE GENOMIC DNA]</scope>
    <source>
        <strain evidence="2">wild</strain>
    </source>
</reference>
<gene>
    <name evidence="1" type="ORF">MCOR_28018</name>
</gene>
<accession>A0A6J8C9Q6</accession>
<dbReference type="Proteomes" id="UP000507470">
    <property type="component" value="Unassembled WGS sequence"/>
</dbReference>
<dbReference type="EMBL" id="CACVKT020005120">
    <property type="protein sequence ID" value="CAC5393133.1"/>
    <property type="molecule type" value="Genomic_DNA"/>
</dbReference>
<evidence type="ECO:0000313" key="2">
    <source>
        <dbReference type="Proteomes" id="UP000507470"/>
    </source>
</evidence>
<proteinExistence type="predicted"/>
<keyword evidence="2" id="KW-1185">Reference proteome</keyword>
<dbReference type="AlphaFoldDB" id="A0A6J8C9Q6"/>
<sequence>MTDTADKNIKYCELVCPTCLSEKHSRHSLTEVDGIVINTITRIKSFEEQIQNDLKPLRKETLSKISQLQSEEHYRFNNISSQITLQEEKLSVQIKLHKEVLLSKVEQKETEIKDTILQEKKTFTNNIEKLLQMKMFIDYILQESDETDVDHLQRETEE</sequence>
<protein>
    <recommendedName>
        <fullName evidence="3">B box-type domain-containing protein</fullName>
    </recommendedName>
</protein>
<evidence type="ECO:0000313" key="1">
    <source>
        <dbReference type="EMBL" id="CAC5393133.1"/>
    </source>
</evidence>
<evidence type="ECO:0008006" key="3">
    <source>
        <dbReference type="Google" id="ProtNLM"/>
    </source>
</evidence>
<name>A0A6J8C9Q6_MYTCO</name>
<organism evidence="1 2">
    <name type="scientific">Mytilus coruscus</name>
    <name type="common">Sea mussel</name>
    <dbReference type="NCBI Taxonomy" id="42192"/>
    <lineage>
        <taxon>Eukaryota</taxon>
        <taxon>Metazoa</taxon>
        <taxon>Spiralia</taxon>
        <taxon>Lophotrochozoa</taxon>
        <taxon>Mollusca</taxon>
        <taxon>Bivalvia</taxon>
        <taxon>Autobranchia</taxon>
        <taxon>Pteriomorphia</taxon>
        <taxon>Mytilida</taxon>
        <taxon>Mytiloidea</taxon>
        <taxon>Mytilidae</taxon>
        <taxon>Mytilinae</taxon>
        <taxon>Mytilus</taxon>
    </lineage>
</organism>